<geneLocation type="plasmid" evidence="1 4">
    <name>ppDSJ01</name>
</geneLocation>
<sequence>MSTVNSLGQNQWQPGARSDAFIPDQLIASHSPLPVTDDITIAAGHEYKRGTILGRQSLKSVAAVAASGNTGNGTLAVSLGTAAEVGAYTLTATSATSFTLKDPTGTAVGTVTAGTAFDSNQLDLTVTAGATAFVAGDVFTITVSAAAGTYVLSVRTATDGSQYPSAVLIDDVDSTAGAVNAGGYFQVAVNVNRITYDDSWTVDDLKAELRGKGIFLKDSLSATPV</sequence>
<evidence type="ECO:0000313" key="1">
    <source>
        <dbReference type="EMBL" id="ARF52779.1"/>
    </source>
</evidence>
<keyword evidence="4" id="KW-1185">Reference proteome</keyword>
<accession>H3RLM4</accession>
<name>H3RLM4_PANSE</name>
<dbReference type="Proteomes" id="UP000005050">
    <property type="component" value="Unassembled WGS sequence"/>
</dbReference>
<dbReference type="OrthoDB" id="7032972at2"/>
<dbReference type="EMBL" id="CP017592">
    <property type="protein sequence ID" value="ARF52779.1"/>
    <property type="molecule type" value="Genomic_DNA"/>
</dbReference>
<reference evidence="1 4" key="3">
    <citation type="submission" date="2016-10" db="EMBL/GenBank/DDBJ databases">
        <title>Complete Genome Assembly of Pantoea stewartii subsp. stewartii DC283, a Corn Pathogen.</title>
        <authorList>
            <person name="Duong D.A."/>
            <person name="Stevens A.M."/>
            <person name="Jensen R.V."/>
        </authorList>
    </citation>
    <scope>NUCLEOTIDE SEQUENCE [LARGE SCALE GENOMIC DNA]</scope>
    <source>
        <strain evidence="1 4">DC283</strain>
        <plasmid evidence="1 4">ppDSJ01</plasmid>
    </source>
</reference>
<dbReference type="Pfam" id="PF02924">
    <property type="entry name" value="HDPD"/>
    <property type="match status" value="1"/>
</dbReference>
<organism evidence="2 3">
    <name type="scientific">Pantoea stewartii subsp. stewartii DC283</name>
    <dbReference type="NCBI Taxonomy" id="660596"/>
    <lineage>
        <taxon>Bacteria</taxon>
        <taxon>Pseudomonadati</taxon>
        <taxon>Pseudomonadota</taxon>
        <taxon>Gammaproteobacteria</taxon>
        <taxon>Enterobacterales</taxon>
        <taxon>Erwiniaceae</taxon>
        <taxon>Pantoea</taxon>
    </lineage>
</organism>
<dbReference type="KEGG" id="pstw:DSJ_26600"/>
<dbReference type="InterPro" id="IPR004195">
    <property type="entry name" value="Head_decoration_D"/>
</dbReference>
<evidence type="ECO:0000313" key="3">
    <source>
        <dbReference type="Proteomes" id="UP000005050"/>
    </source>
</evidence>
<dbReference type="Proteomes" id="UP000192380">
    <property type="component" value="Plasmid ppDSJ01"/>
</dbReference>
<evidence type="ECO:0008006" key="5">
    <source>
        <dbReference type="Google" id="ProtNLM"/>
    </source>
</evidence>
<dbReference type="AlphaFoldDB" id="H3RLM4"/>
<protein>
    <recommendedName>
        <fullName evidence="5">Head decoration protein</fullName>
    </recommendedName>
</protein>
<keyword evidence="1" id="KW-0614">Plasmid</keyword>
<gene>
    <name evidence="2" type="ORF">CKS_5599</name>
    <name evidence="1" type="ORF">DSJ_26600</name>
</gene>
<evidence type="ECO:0000313" key="4">
    <source>
        <dbReference type="Proteomes" id="UP000192380"/>
    </source>
</evidence>
<evidence type="ECO:0000313" key="2">
    <source>
        <dbReference type="EMBL" id="EHT97737.1"/>
    </source>
</evidence>
<dbReference type="RefSeq" id="WP_006122405.1">
    <property type="nucleotide sequence ID" value="NZ_AHIE01000047.1"/>
</dbReference>
<proteinExistence type="predicted"/>
<reference evidence="2 3" key="1">
    <citation type="journal article" date="2012" name="Mol. Microbiol.">
        <title>The genetic and structural basis of two distinct terminal side branch residues in stewartan and amylovoran exopolysaccharides and their potential role in host adaptation.</title>
        <authorList>
            <person name="Wang X."/>
            <person name="Yang F."/>
            <person name="von Bodman S.B."/>
        </authorList>
    </citation>
    <scope>NUCLEOTIDE SEQUENCE [LARGE SCALE GENOMIC DNA]</scope>
    <source>
        <strain evidence="2 3">DC283</strain>
    </source>
</reference>
<reference evidence="2" key="2">
    <citation type="submission" date="2012-01" db="EMBL/GenBank/DDBJ databases">
        <authorList>
            <person name="Biehl B.S."/>
            <person name="Ding Y."/>
            <person name="Dugan-Rocha S.P."/>
            <person name="Gibbs R.A."/>
            <person name="Glasner J.D."/>
            <person name="Kovar C."/>
            <person name="Muzny D.M."/>
            <person name="Neeno-Eckwall E.C."/>
            <person name="Perna N.T."/>
            <person name="Qin X."/>
            <person name="von Bodman S.B."/>
            <person name="Weinstock G.M."/>
        </authorList>
    </citation>
    <scope>NUCLEOTIDE SEQUENCE</scope>
    <source>
        <strain evidence="2">DC283</strain>
    </source>
</reference>
<dbReference type="PATRIC" id="fig|660596.6.peg.5366"/>
<dbReference type="EMBL" id="AHIE01000047">
    <property type="protein sequence ID" value="EHT97737.1"/>
    <property type="molecule type" value="Genomic_DNA"/>
</dbReference>